<name>A0A6G1DSG6_9ORYZ</name>
<dbReference type="Pfam" id="PF07893">
    <property type="entry name" value="DUF1668"/>
    <property type="match status" value="1"/>
</dbReference>
<evidence type="ECO:0000313" key="2">
    <source>
        <dbReference type="Proteomes" id="UP000479710"/>
    </source>
</evidence>
<evidence type="ECO:0008006" key="3">
    <source>
        <dbReference type="Google" id="ProtNLM"/>
    </source>
</evidence>
<sequence>MIRRFLHMVDIYYKPSPHSHSRRLRLIDPSALFYPKDKEDALPLDRAAAAVEDARLPPTTMAFRPLGTPGTSTVLWMDMMRRNDDKIVTVDQTGRGILYDPATHIVRALPAMTTPKFCTLSLAVGNDLYVMEMTPHPDSDERPKRSFEVLIHCDERRKSGIRKEEGDDCFWRPLPPPPYVHAAGYRGLGAGEICGYAVVADSHILISTLTYGTYSFDMASAAWTKAGDWKLPFRGHAEFVPKHGLWFGLSAADDGTLGAWGLSSTVQQQQQPPLVAHGGCNGFTLPKAHASHVVHLGAGNLCVAKLFFMVFQREIYNSVFDWDQRDFAMLTGVEVVRGRGDKLHIIKHKSCRYTFGEHYTPASVL</sequence>
<comment type="caution">
    <text evidence="1">The sequence shown here is derived from an EMBL/GenBank/DDBJ whole genome shotgun (WGS) entry which is preliminary data.</text>
</comment>
<dbReference type="PANTHER" id="PTHR33085:SF135">
    <property type="entry name" value="OS02G0146900 PROTEIN"/>
    <property type="match status" value="1"/>
</dbReference>
<reference evidence="1 2" key="1">
    <citation type="submission" date="2019-11" db="EMBL/GenBank/DDBJ databases">
        <title>Whole genome sequence of Oryza granulata.</title>
        <authorList>
            <person name="Li W."/>
        </authorList>
    </citation>
    <scope>NUCLEOTIDE SEQUENCE [LARGE SCALE GENOMIC DNA]</scope>
    <source>
        <strain evidence="2">cv. Menghai</strain>
        <tissue evidence="1">Leaf</tissue>
    </source>
</reference>
<protein>
    <recommendedName>
        <fullName evidence="3">F-box associated domain-containing protein</fullName>
    </recommendedName>
</protein>
<gene>
    <name evidence="1" type="ORF">E2562_036323</name>
</gene>
<dbReference type="PANTHER" id="PTHR33085">
    <property type="entry name" value="OS12G0113100 PROTEIN-RELATED"/>
    <property type="match status" value="1"/>
</dbReference>
<organism evidence="1 2">
    <name type="scientific">Oryza meyeriana var. granulata</name>
    <dbReference type="NCBI Taxonomy" id="110450"/>
    <lineage>
        <taxon>Eukaryota</taxon>
        <taxon>Viridiplantae</taxon>
        <taxon>Streptophyta</taxon>
        <taxon>Embryophyta</taxon>
        <taxon>Tracheophyta</taxon>
        <taxon>Spermatophyta</taxon>
        <taxon>Magnoliopsida</taxon>
        <taxon>Liliopsida</taxon>
        <taxon>Poales</taxon>
        <taxon>Poaceae</taxon>
        <taxon>BOP clade</taxon>
        <taxon>Oryzoideae</taxon>
        <taxon>Oryzeae</taxon>
        <taxon>Oryzinae</taxon>
        <taxon>Oryza</taxon>
        <taxon>Oryza meyeriana</taxon>
    </lineage>
</organism>
<keyword evidence="2" id="KW-1185">Reference proteome</keyword>
<dbReference type="EMBL" id="SPHZ02000006">
    <property type="protein sequence ID" value="KAF0915460.1"/>
    <property type="molecule type" value="Genomic_DNA"/>
</dbReference>
<evidence type="ECO:0000313" key="1">
    <source>
        <dbReference type="EMBL" id="KAF0915460.1"/>
    </source>
</evidence>
<dbReference type="AlphaFoldDB" id="A0A6G1DSG6"/>
<dbReference type="OrthoDB" id="580842at2759"/>
<proteinExistence type="predicted"/>
<dbReference type="Proteomes" id="UP000479710">
    <property type="component" value="Unassembled WGS sequence"/>
</dbReference>
<dbReference type="InterPro" id="IPR012871">
    <property type="entry name" value="DUF1668_ORYSA"/>
</dbReference>
<accession>A0A6G1DSG6</accession>